<dbReference type="OrthoDB" id="7691576at2759"/>
<evidence type="ECO:0000313" key="3">
    <source>
        <dbReference type="EMBL" id="OXU28592.1"/>
    </source>
</evidence>
<keyword evidence="2" id="KW-0472">Membrane</keyword>
<feature type="region of interest" description="Disordered" evidence="1">
    <location>
        <begin position="1"/>
        <end position="30"/>
    </location>
</feature>
<accession>A0A232FD83</accession>
<evidence type="ECO:0000313" key="4">
    <source>
        <dbReference type="Proteomes" id="UP000215335"/>
    </source>
</evidence>
<keyword evidence="2" id="KW-0812">Transmembrane</keyword>
<organism evidence="3 4">
    <name type="scientific">Trichomalopsis sarcophagae</name>
    <dbReference type="NCBI Taxonomy" id="543379"/>
    <lineage>
        <taxon>Eukaryota</taxon>
        <taxon>Metazoa</taxon>
        <taxon>Ecdysozoa</taxon>
        <taxon>Arthropoda</taxon>
        <taxon>Hexapoda</taxon>
        <taxon>Insecta</taxon>
        <taxon>Pterygota</taxon>
        <taxon>Neoptera</taxon>
        <taxon>Endopterygota</taxon>
        <taxon>Hymenoptera</taxon>
        <taxon>Apocrita</taxon>
        <taxon>Proctotrupomorpha</taxon>
        <taxon>Chalcidoidea</taxon>
        <taxon>Pteromalidae</taxon>
        <taxon>Pteromalinae</taxon>
        <taxon>Trichomalopsis</taxon>
    </lineage>
</organism>
<gene>
    <name evidence="3" type="ORF">TSAR_013995</name>
</gene>
<dbReference type="AlphaFoldDB" id="A0A232FD83"/>
<dbReference type="Proteomes" id="UP000215335">
    <property type="component" value="Unassembled WGS sequence"/>
</dbReference>
<comment type="caution">
    <text evidence="3">The sequence shown here is derived from an EMBL/GenBank/DDBJ whole genome shotgun (WGS) entry which is preliminary data.</text>
</comment>
<protein>
    <submittedName>
        <fullName evidence="3">Uncharacterized protein</fullName>
    </submittedName>
</protein>
<dbReference type="EMBL" id="NNAY01000411">
    <property type="protein sequence ID" value="OXU28592.1"/>
    <property type="molecule type" value="Genomic_DNA"/>
</dbReference>
<sequence length="246" mass="28597">MLATEGVTRNQDVISTTQIGKNNHGPKVGRQKAHCDVCNKDCRVHHADLEKHGSMATHLQNMERIHVKQKKITNYQTDSKNENKIRDIKLALFLACHSSIKSADHLCEVLRNLKMSDLRLRRTKLQICLKKSTRCDTLWETINIACDDNGEFLKKFHFYVKLANMRWLERYNAVKLRIKNLINATLLGRYQLCLIIFLYYYLYLRIIKPILFEGNEVNILFQSGSVNINLKSSYVSDNIEELAKTL</sequence>
<keyword evidence="2" id="KW-1133">Transmembrane helix</keyword>
<feature type="transmembrane region" description="Helical" evidence="2">
    <location>
        <begin position="181"/>
        <end position="202"/>
    </location>
</feature>
<name>A0A232FD83_9HYME</name>
<evidence type="ECO:0000256" key="2">
    <source>
        <dbReference type="SAM" id="Phobius"/>
    </source>
</evidence>
<keyword evidence="4" id="KW-1185">Reference proteome</keyword>
<proteinExistence type="predicted"/>
<feature type="compositionally biased region" description="Polar residues" evidence="1">
    <location>
        <begin position="7"/>
        <end position="21"/>
    </location>
</feature>
<evidence type="ECO:0000256" key="1">
    <source>
        <dbReference type="SAM" id="MobiDB-lite"/>
    </source>
</evidence>
<reference evidence="3 4" key="1">
    <citation type="journal article" date="2017" name="Curr. Biol.">
        <title>The Evolution of Venom by Co-option of Single-Copy Genes.</title>
        <authorList>
            <person name="Martinson E.O."/>
            <person name="Mrinalini"/>
            <person name="Kelkar Y.D."/>
            <person name="Chang C.H."/>
            <person name="Werren J.H."/>
        </authorList>
    </citation>
    <scope>NUCLEOTIDE SEQUENCE [LARGE SCALE GENOMIC DNA]</scope>
    <source>
        <strain evidence="3 4">Alberta</strain>
        <tissue evidence="3">Whole body</tissue>
    </source>
</reference>